<protein>
    <recommendedName>
        <fullName evidence="2">2TM domain-containing protein</fullName>
    </recommendedName>
</protein>
<gene>
    <name evidence="3" type="ORF">GCM10009838_61640</name>
</gene>
<dbReference type="Pfam" id="PF13239">
    <property type="entry name" value="2TM"/>
    <property type="match status" value="1"/>
</dbReference>
<evidence type="ECO:0000256" key="1">
    <source>
        <dbReference type="SAM" id="Phobius"/>
    </source>
</evidence>
<dbReference type="EMBL" id="BAAAQM010000043">
    <property type="protein sequence ID" value="GAA1990215.1"/>
    <property type="molecule type" value="Genomic_DNA"/>
</dbReference>
<organism evidence="3 4">
    <name type="scientific">Catenulispora subtropica</name>
    <dbReference type="NCBI Taxonomy" id="450798"/>
    <lineage>
        <taxon>Bacteria</taxon>
        <taxon>Bacillati</taxon>
        <taxon>Actinomycetota</taxon>
        <taxon>Actinomycetes</taxon>
        <taxon>Catenulisporales</taxon>
        <taxon>Catenulisporaceae</taxon>
        <taxon>Catenulispora</taxon>
    </lineage>
</organism>
<feature type="domain" description="2TM" evidence="2">
    <location>
        <begin position="12"/>
        <end position="83"/>
    </location>
</feature>
<dbReference type="InterPro" id="IPR025698">
    <property type="entry name" value="2TM_dom"/>
</dbReference>
<evidence type="ECO:0000313" key="4">
    <source>
        <dbReference type="Proteomes" id="UP001499854"/>
    </source>
</evidence>
<keyword evidence="1" id="KW-0472">Membrane</keyword>
<proteinExistence type="predicted"/>
<sequence length="88" mass="10532">MSQPETSTEYDRAKTRVEKKRKYRADLVAYVVINAFLIVVWAITGRGYFWPGWVLGAWGVFLLLSAWDLFFRREVTHEDVERELRRHQ</sequence>
<feature type="transmembrane region" description="Helical" evidence="1">
    <location>
        <begin position="27"/>
        <end position="44"/>
    </location>
</feature>
<reference evidence="4" key="1">
    <citation type="journal article" date="2019" name="Int. J. Syst. Evol. Microbiol.">
        <title>The Global Catalogue of Microorganisms (GCM) 10K type strain sequencing project: providing services to taxonomists for standard genome sequencing and annotation.</title>
        <authorList>
            <consortium name="The Broad Institute Genomics Platform"/>
            <consortium name="The Broad Institute Genome Sequencing Center for Infectious Disease"/>
            <person name="Wu L."/>
            <person name="Ma J."/>
        </authorList>
    </citation>
    <scope>NUCLEOTIDE SEQUENCE [LARGE SCALE GENOMIC DNA]</scope>
    <source>
        <strain evidence="4">JCM 16013</strain>
    </source>
</reference>
<keyword evidence="1" id="KW-0812">Transmembrane</keyword>
<name>A0ABP5E5B9_9ACTN</name>
<dbReference type="RefSeq" id="WP_344660668.1">
    <property type="nucleotide sequence ID" value="NZ_BAAAQM010000043.1"/>
</dbReference>
<keyword evidence="4" id="KW-1185">Reference proteome</keyword>
<keyword evidence="1" id="KW-1133">Transmembrane helix</keyword>
<feature type="transmembrane region" description="Helical" evidence="1">
    <location>
        <begin position="50"/>
        <end position="71"/>
    </location>
</feature>
<dbReference type="Proteomes" id="UP001499854">
    <property type="component" value="Unassembled WGS sequence"/>
</dbReference>
<evidence type="ECO:0000313" key="3">
    <source>
        <dbReference type="EMBL" id="GAA1990215.1"/>
    </source>
</evidence>
<comment type="caution">
    <text evidence="3">The sequence shown here is derived from an EMBL/GenBank/DDBJ whole genome shotgun (WGS) entry which is preliminary data.</text>
</comment>
<evidence type="ECO:0000259" key="2">
    <source>
        <dbReference type="Pfam" id="PF13239"/>
    </source>
</evidence>
<accession>A0ABP5E5B9</accession>